<evidence type="ECO:0000256" key="1">
    <source>
        <dbReference type="SAM" id="MobiDB-lite"/>
    </source>
</evidence>
<evidence type="ECO:0000313" key="3">
    <source>
        <dbReference type="EMBL" id="CDS13513.1"/>
    </source>
</evidence>
<name>A0A077X2P5_9FUNG</name>
<gene>
    <name evidence="3" type="ORF">LRAMOSA05689</name>
</gene>
<feature type="compositionally biased region" description="Polar residues" evidence="1">
    <location>
        <begin position="1"/>
        <end position="34"/>
    </location>
</feature>
<feature type="compositionally biased region" description="Polar residues" evidence="1">
    <location>
        <begin position="44"/>
        <end position="56"/>
    </location>
</feature>
<evidence type="ECO:0008006" key="4">
    <source>
        <dbReference type="Google" id="ProtNLM"/>
    </source>
</evidence>
<reference evidence="3" key="1">
    <citation type="journal article" date="2014" name="Genome Announc.">
        <title>De novo whole-genome sequence and genome annotation of Lichtheimia ramosa.</title>
        <authorList>
            <person name="Linde J."/>
            <person name="Schwartze V."/>
            <person name="Binder U."/>
            <person name="Lass-Florl C."/>
            <person name="Voigt K."/>
            <person name="Horn F."/>
        </authorList>
    </citation>
    <scope>NUCLEOTIDE SEQUENCE</scope>
    <source>
        <strain evidence="3">JMRC FSU:6197</strain>
    </source>
</reference>
<sequence>MATTSIEVSTQSSSPQLSWNMPNSNSNNGRSSTLHLHDNDSRRTIQSPSPTARNSRASSIYNELYDKMSFASHSKKIAAKPFQLYTKYSQSLLLENTASVARDHLAITQLYNLSSEGQGHTHHKRLGQILGVIFVGFSLLFLYFGNARYFHAQHAMCKGYFPASRGSVFMASATVLGVLLVMLVIMVMDRAS</sequence>
<keyword evidence="2" id="KW-0812">Transmembrane</keyword>
<dbReference type="PANTHER" id="PTHR34187:SF2">
    <property type="entry name" value="DUF202 DOMAIN-CONTAINING PROTEIN"/>
    <property type="match status" value="1"/>
</dbReference>
<organism evidence="3">
    <name type="scientific">Lichtheimia ramosa</name>
    <dbReference type="NCBI Taxonomy" id="688394"/>
    <lineage>
        <taxon>Eukaryota</taxon>
        <taxon>Fungi</taxon>
        <taxon>Fungi incertae sedis</taxon>
        <taxon>Mucoromycota</taxon>
        <taxon>Mucoromycotina</taxon>
        <taxon>Mucoromycetes</taxon>
        <taxon>Mucorales</taxon>
        <taxon>Lichtheimiaceae</taxon>
        <taxon>Lichtheimia</taxon>
    </lineage>
</organism>
<feature type="transmembrane region" description="Helical" evidence="2">
    <location>
        <begin position="126"/>
        <end position="146"/>
    </location>
</feature>
<dbReference type="EMBL" id="LK023379">
    <property type="protein sequence ID" value="CDS13513.1"/>
    <property type="molecule type" value="Genomic_DNA"/>
</dbReference>
<keyword evidence="2" id="KW-0472">Membrane</keyword>
<dbReference type="OrthoDB" id="199599at2759"/>
<protein>
    <recommendedName>
        <fullName evidence="4">DUF202 domain-containing protein</fullName>
    </recommendedName>
</protein>
<dbReference type="AlphaFoldDB" id="A0A077X2P5"/>
<feature type="region of interest" description="Disordered" evidence="1">
    <location>
        <begin position="1"/>
        <end position="56"/>
    </location>
</feature>
<evidence type="ECO:0000256" key="2">
    <source>
        <dbReference type="SAM" id="Phobius"/>
    </source>
</evidence>
<accession>A0A077X2P5</accession>
<dbReference type="PANTHER" id="PTHR34187">
    <property type="entry name" value="FGR18P"/>
    <property type="match status" value="1"/>
</dbReference>
<proteinExistence type="predicted"/>
<dbReference type="InterPro" id="IPR052053">
    <property type="entry name" value="IM_YidH-like"/>
</dbReference>
<feature type="transmembrane region" description="Helical" evidence="2">
    <location>
        <begin position="166"/>
        <end position="188"/>
    </location>
</feature>
<keyword evidence="2" id="KW-1133">Transmembrane helix</keyword>